<comment type="similarity">
    <text evidence="1">Belongs to the strictosidine synthase family.</text>
</comment>
<accession>A0A8J3THM0</accession>
<sequence>MTPRSGAHRPHVRPVVWHPPAFPARARRAAGDTPLPPVRLFPIVGAGPEDVALDAEGRIVTCVEDGRVLRLSPRGTGMDGGGIDGGGMDRGGMDGRDVEVVATTGGRPLGVEVDRDGTYVVCDAYRGLLRVDPDRGAVTELVAAAEGVAGKPLGICDNASIAADGTIWFSDSSSRFTLEHWKADLLEHSGTGRLIRRDPDGHTEVAVDGLHFANGVALAADESFVVVIETGAYRLTRLWLTGPRAGTVDRLVDNLPAFADNVSLGSDGLFWIAMASPRKAIVDWLAPKHPVLRKAVWALPEALQPGPADTAWVQAVTATGELVHDLQARVDGFSMVTGVREHHGVVWLGSLHGEAVAAFDVPPV</sequence>
<evidence type="ECO:0000256" key="2">
    <source>
        <dbReference type="ARBA" id="ARBA00022553"/>
    </source>
</evidence>
<dbReference type="Proteomes" id="UP000599074">
    <property type="component" value="Unassembled WGS sequence"/>
</dbReference>
<name>A0A8J3THM0_9ACTN</name>
<evidence type="ECO:0000256" key="4">
    <source>
        <dbReference type="SAM" id="MobiDB-lite"/>
    </source>
</evidence>
<dbReference type="InterPro" id="IPR011042">
    <property type="entry name" value="6-blade_b-propeller_TolB-like"/>
</dbReference>
<evidence type="ECO:0000313" key="6">
    <source>
        <dbReference type="EMBL" id="GII25661.1"/>
    </source>
</evidence>
<protein>
    <submittedName>
        <fullName evidence="6">Strictosidine synthase</fullName>
    </submittedName>
</protein>
<dbReference type="EMBL" id="BOON01000055">
    <property type="protein sequence ID" value="GII25661.1"/>
    <property type="molecule type" value="Genomic_DNA"/>
</dbReference>
<gene>
    <name evidence="6" type="ORF">Pme01_52580</name>
</gene>
<dbReference type="Gene3D" id="2.120.10.30">
    <property type="entry name" value="TolB, C-terminal domain"/>
    <property type="match status" value="1"/>
</dbReference>
<feature type="region of interest" description="Disordered" evidence="4">
    <location>
        <begin position="71"/>
        <end position="91"/>
    </location>
</feature>
<feature type="compositionally biased region" description="Gly residues" evidence="4">
    <location>
        <begin position="77"/>
        <end position="90"/>
    </location>
</feature>
<dbReference type="Pfam" id="PF03088">
    <property type="entry name" value="Str_synth"/>
    <property type="match status" value="1"/>
</dbReference>
<keyword evidence="3" id="KW-0325">Glycoprotein</keyword>
<dbReference type="PANTHER" id="PTHR10426">
    <property type="entry name" value="STRICTOSIDINE SYNTHASE-RELATED"/>
    <property type="match status" value="1"/>
</dbReference>
<proteinExistence type="inferred from homology"/>
<dbReference type="InterPro" id="IPR018119">
    <property type="entry name" value="Strictosidine_synth_cons-reg"/>
</dbReference>
<organism evidence="6 7">
    <name type="scientific">Planosporangium mesophilum</name>
    <dbReference type="NCBI Taxonomy" id="689768"/>
    <lineage>
        <taxon>Bacteria</taxon>
        <taxon>Bacillati</taxon>
        <taxon>Actinomycetota</taxon>
        <taxon>Actinomycetes</taxon>
        <taxon>Micromonosporales</taxon>
        <taxon>Micromonosporaceae</taxon>
        <taxon>Planosporangium</taxon>
    </lineage>
</organism>
<feature type="domain" description="Strictosidine synthase conserved region" evidence="5">
    <location>
        <begin position="161"/>
        <end position="242"/>
    </location>
</feature>
<dbReference type="GO" id="GO:0012505">
    <property type="term" value="C:endomembrane system"/>
    <property type="evidence" value="ECO:0007669"/>
    <property type="project" value="TreeGrafter"/>
</dbReference>
<evidence type="ECO:0000256" key="1">
    <source>
        <dbReference type="ARBA" id="ARBA00009191"/>
    </source>
</evidence>
<evidence type="ECO:0000256" key="3">
    <source>
        <dbReference type="ARBA" id="ARBA00023180"/>
    </source>
</evidence>
<dbReference type="AlphaFoldDB" id="A0A8J3THM0"/>
<evidence type="ECO:0000313" key="7">
    <source>
        <dbReference type="Proteomes" id="UP000599074"/>
    </source>
</evidence>
<dbReference type="RefSeq" id="WP_168118174.1">
    <property type="nucleotide sequence ID" value="NZ_BOON01000055.1"/>
</dbReference>
<dbReference type="Pfam" id="PF20067">
    <property type="entry name" value="SSL_N"/>
    <property type="match status" value="1"/>
</dbReference>
<keyword evidence="7" id="KW-1185">Reference proteome</keyword>
<reference evidence="6" key="1">
    <citation type="submission" date="2021-01" db="EMBL/GenBank/DDBJ databases">
        <title>Whole genome shotgun sequence of Planosporangium mesophilum NBRC 109066.</title>
        <authorList>
            <person name="Komaki H."/>
            <person name="Tamura T."/>
        </authorList>
    </citation>
    <scope>NUCLEOTIDE SEQUENCE</scope>
    <source>
        <strain evidence="6">NBRC 109066</strain>
    </source>
</reference>
<dbReference type="GO" id="GO:0016787">
    <property type="term" value="F:hydrolase activity"/>
    <property type="evidence" value="ECO:0007669"/>
    <property type="project" value="TreeGrafter"/>
</dbReference>
<keyword evidence="2" id="KW-0597">Phosphoprotein</keyword>
<dbReference type="PANTHER" id="PTHR10426:SF88">
    <property type="entry name" value="ADIPOCYTE PLASMA MEMBRANE-ASSOCIATED PROTEIN HEMOMUCIN-RELATED"/>
    <property type="match status" value="1"/>
</dbReference>
<evidence type="ECO:0000259" key="5">
    <source>
        <dbReference type="Pfam" id="PF03088"/>
    </source>
</evidence>
<dbReference type="SUPFAM" id="SSF63829">
    <property type="entry name" value="Calcium-dependent phosphotriesterase"/>
    <property type="match status" value="1"/>
</dbReference>
<comment type="caution">
    <text evidence="6">The sequence shown here is derived from an EMBL/GenBank/DDBJ whole genome shotgun (WGS) entry which is preliminary data.</text>
</comment>